<accession>A0A918D0N0</accession>
<evidence type="ECO:0000313" key="3">
    <source>
        <dbReference type="Proteomes" id="UP000624041"/>
    </source>
</evidence>
<keyword evidence="3" id="KW-1185">Reference proteome</keyword>
<sequence length="50" mass="5783">MRYEIIGSLFFILLFLGVFVGIIFNKVELFGFLGLLLGLGVVFLFRKRKK</sequence>
<gene>
    <name evidence="2" type="ORF">GCM10007971_14860</name>
</gene>
<reference evidence="2" key="1">
    <citation type="journal article" date="2014" name="Int. J. Syst. Evol. Microbiol.">
        <title>Complete genome sequence of Corynebacterium casei LMG S-19264T (=DSM 44701T), isolated from a smear-ripened cheese.</title>
        <authorList>
            <consortium name="US DOE Joint Genome Institute (JGI-PGF)"/>
            <person name="Walter F."/>
            <person name="Albersmeier A."/>
            <person name="Kalinowski J."/>
            <person name="Ruckert C."/>
        </authorList>
    </citation>
    <scope>NUCLEOTIDE SEQUENCE</scope>
    <source>
        <strain evidence="2">JCM 17251</strain>
    </source>
</reference>
<reference evidence="2" key="2">
    <citation type="submission" date="2020-09" db="EMBL/GenBank/DDBJ databases">
        <authorList>
            <person name="Sun Q."/>
            <person name="Ohkuma M."/>
        </authorList>
    </citation>
    <scope>NUCLEOTIDE SEQUENCE</scope>
    <source>
        <strain evidence="2">JCM 17251</strain>
    </source>
</reference>
<feature type="transmembrane region" description="Helical" evidence="1">
    <location>
        <begin position="5"/>
        <end position="23"/>
    </location>
</feature>
<organism evidence="2 3">
    <name type="scientific">Oceanobacillus indicireducens</name>
    <dbReference type="NCBI Taxonomy" id="1004261"/>
    <lineage>
        <taxon>Bacteria</taxon>
        <taxon>Bacillati</taxon>
        <taxon>Bacillota</taxon>
        <taxon>Bacilli</taxon>
        <taxon>Bacillales</taxon>
        <taxon>Bacillaceae</taxon>
        <taxon>Oceanobacillus</taxon>
    </lineage>
</organism>
<comment type="caution">
    <text evidence="2">The sequence shown here is derived from an EMBL/GenBank/DDBJ whole genome shotgun (WGS) entry which is preliminary data.</text>
</comment>
<evidence type="ECO:0000256" key="1">
    <source>
        <dbReference type="SAM" id="Phobius"/>
    </source>
</evidence>
<name>A0A918D0N0_9BACI</name>
<dbReference type="EMBL" id="BMOS01000008">
    <property type="protein sequence ID" value="GGN55758.1"/>
    <property type="molecule type" value="Genomic_DNA"/>
</dbReference>
<proteinExistence type="predicted"/>
<keyword evidence="1" id="KW-0812">Transmembrane</keyword>
<feature type="transmembrane region" description="Helical" evidence="1">
    <location>
        <begin position="29"/>
        <end position="45"/>
    </location>
</feature>
<dbReference type="RefSeq" id="WP_156857631.1">
    <property type="nucleotide sequence ID" value="NZ_BMOS01000008.1"/>
</dbReference>
<protein>
    <submittedName>
        <fullName evidence="2">Uncharacterized protein</fullName>
    </submittedName>
</protein>
<keyword evidence="1" id="KW-0472">Membrane</keyword>
<dbReference type="AlphaFoldDB" id="A0A918D0N0"/>
<evidence type="ECO:0000313" key="2">
    <source>
        <dbReference type="EMBL" id="GGN55758.1"/>
    </source>
</evidence>
<keyword evidence="1" id="KW-1133">Transmembrane helix</keyword>
<dbReference type="Proteomes" id="UP000624041">
    <property type="component" value="Unassembled WGS sequence"/>
</dbReference>